<proteinExistence type="predicted"/>
<dbReference type="Pfam" id="PF00455">
    <property type="entry name" value="DeoRC"/>
    <property type="match status" value="1"/>
</dbReference>
<dbReference type="InterPro" id="IPR018356">
    <property type="entry name" value="Tscrpt_reg_HTH_DeoR_CS"/>
</dbReference>
<protein>
    <submittedName>
        <fullName evidence="5">DeoR/GlpR family DNA-binding transcription regulator</fullName>
    </submittedName>
</protein>
<reference evidence="5" key="1">
    <citation type="submission" date="2024-07" db="EMBL/GenBank/DDBJ databases">
        <title>Halotolerant mesophilic bacterium Ornithinibacillus sp. 4-3, sp. nov., isolated from soil.</title>
        <authorList>
            <person name="Sidarenka A.V."/>
            <person name="Guliayeva D.E."/>
            <person name="Leanovich S.I."/>
            <person name="Hileuskaya K.S."/>
            <person name="Akhremchuk A.E."/>
            <person name="Sikolenko M.A."/>
            <person name="Valentovich L.N."/>
        </authorList>
    </citation>
    <scope>NUCLEOTIDE SEQUENCE</scope>
    <source>
        <strain evidence="5">4-3</strain>
    </source>
</reference>
<organism evidence="5">
    <name type="scientific">Ornithinibacillus sp. 4-3</name>
    <dbReference type="NCBI Taxonomy" id="3231488"/>
    <lineage>
        <taxon>Bacteria</taxon>
        <taxon>Bacillati</taxon>
        <taxon>Bacillota</taxon>
        <taxon>Bacilli</taxon>
        <taxon>Bacillales</taxon>
        <taxon>Bacillaceae</taxon>
        <taxon>Ornithinibacillus</taxon>
    </lineage>
</organism>
<dbReference type="GO" id="GO:0003700">
    <property type="term" value="F:DNA-binding transcription factor activity"/>
    <property type="evidence" value="ECO:0007669"/>
    <property type="project" value="InterPro"/>
</dbReference>
<dbReference type="PANTHER" id="PTHR30363">
    <property type="entry name" value="HTH-TYPE TRANSCRIPTIONAL REGULATOR SRLR-RELATED"/>
    <property type="match status" value="1"/>
</dbReference>
<feature type="domain" description="HTH deoR-type" evidence="4">
    <location>
        <begin position="3"/>
        <end position="58"/>
    </location>
</feature>
<dbReference type="PANTHER" id="PTHR30363:SF44">
    <property type="entry name" value="AGA OPERON TRANSCRIPTIONAL REPRESSOR-RELATED"/>
    <property type="match status" value="1"/>
</dbReference>
<dbReference type="SMART" id="SM01134">
    <property type="entry name" value="DeoRC"/>
    <property type="match status" value="1"/>
</dbReference>
<dbReference type="InterPro" id="IPR036390">
    <property type="entry name" value="WH_DNA-bd_sf"/>
</dbReference>
<keyword evidence="3" id="KW-0804">Transcription</keyword>
<accession>A0AB39HUG7</accession>
<keyword evidence="1" id="KW-0805">Transcription regulation</keyword>
<dbReference type="SUPFAM" id="SSF100950">
    <property type="entry name" value="NagB/RpiA/CoA transferase-like"/>
    <property type="match status" value="1"/>
</dbReference>
<sequence>MLPLERQKKIIEMLKRKKVMKMKELTGNLAISIDTLRRDIQQLLKQGKVKKIYGGIEYVEPLDLERTMDERKFSMLPEKQAIAKLCADYIDDGDCIYIDSGTTTYQIAKYIKQKKQLTVITNSIPVVLELFHSNVEVIMIGGKVRKEEQSIFSHDYLFNFDSLNIHKAFIGAGGISIQKGVSDYNMEEAITRKKIIALTNQIFVTADHTKFNKDALIGITSLHSVNYIITDDKLPKKYIRDFKGLKTELLLAKCEEEQLLSFSLPTNKALPRLVNE</sequence>
<evidence type="ECO:0000256" key="2">
    <source>
        <dbReference type="ARBA" id="ARBA00023125"/>
    </source>
</evidence>
<dbReference type="Gene3D" id="3.40.50.1360">
    <property type="match status" value="1"/>
</dbReference>
<dbReference type="InterPro" id="IPR001034">
    <property type="entry name" value="DeoR_HTH"/>
</dbReference>
<dbReference type="PROSITE" id="PS51000">
    <property type="entry name" value="HTH_DEOR_2"/>
    <property type="match status" value="1"/>
</dbReference>
<dbReference type="PROSITE" id="PS00894">
    <property type="entry name" value="HTH_DEOR_1"/>
    <property type="match status" value="1"/>
</dbReference>
<evidence type="ECO:0000256" key="1">
    <source>
        <dbReference type="ARBA" id="ARBA00023015"/>
    </source>
</evidence>
<evidence type="ECO:0000256" key="3">
    <source>
        <dbReference type="ARBA" id="ARBA00023163"/>
    </source>
</evidence>
<gene>
    <name evidence="5" type="ORF">AB4Y30_03410</name>
</gene>
<evidence type="ECO:0000259" key="4">
    <source>
        <dbReference type="PROSITE" id="PS51000"/>
    </source>
</evidence>
<dbReference type="InterPro" id="IPR036388">
    <property type="entry name" value="WH-like_DNA-bd_sf"/>
</dbReference>
<dbReference type="InterPro" id="IPR037171">
    <property type="entry name" value="NagB/RpiA_transferase-like"/>
</dbReference>
<dbReference type="Pfam" id="PF08220">
    <property type="entry name" value="HTH_DeoR"/>
    <property type="match status" value="1"/>
</dbReference>
<name>A0AB39HUG7_9BACI</name>
<dbReference type="SMART" id="SM00420">
    <property type="entry name" value="HTH_DEOR"/>
    <property type="match status" value="1"/>
</dbReference>
<dbReference type="EMBL" id="CP162599">
    <property type="protein sequence ID" value="XDK33418.1"/>
    <property type="molecule type" value="Genomic_DNA"/>
</dbReference>
<dbReference type="InterPro" id="IPR014036">
    <property type="entry name" value="DeoR-like_C"/>
</dbReference>
<evidence type="ECO:0000313" key="5">
    <source>
        <dbReference type="EMBL" id="XDK33418.1"/>
    </source>
</evidence>
<keyword evidence="2 5" id="KW-0238">DNA-binding</keyword>
<dbReference type="RefSeq" id="WP_368654099.1">
    <property type="nucleotide sequence ID" value="NZ_CP162599.1"/>
</dbReference>
<dbReference type="Gene3D" id="1.10.10.10">
    <property type="entry name" value="Winged helix-like DNA-binding domain superfamily/Winged helix DNA-binding domain"/>
    <property type="match status" value="1"/>
</dbReference>
<dbReference type="InterPro" id="IPR050313">
    <property type="entry name" value="Carb_Metab_HTH_regulators"/>
</dbReference>
<dbReference type="SUPFAM" id="SSF46785">
    <property type="entry name" value="Winged helix' DNA-binding domain"/>
    <property type="match status" value="1"/>
</dbReference>
<dbReference type="AlphaFoldDB" id="A0AB39HUG7"/>
<dbReference type="GO" id="GO:0003677">
    <property type="term" value="F:DNA binding"/>
    <property type="evidence" value="ECO:0007669"/>
    <property type="project" value="UniProtKB-KW"/>
</dbReference>